<organism evidence="2 3">
    <name type="scientific">Puccinia sorghi</name>
    <dbReference type="NCBI Taxonomy" id="27349"/>
    <lineage>
        <taxon>Eukaryota</taxon>
        <taxon>Fungi</taxon>
        <taxon>Dikarya</taxon>
        <taxon>Basidiomycota</taxon>
        <taxon>Pucciniomycotina</taxon>
        <taxon>Pucciniomycetes</taxon>
        <taxon>Pucciniales</taxon>
        <taxon>Pucciniaceae</taxon>
        <taxon>Puccinia</taxon>
    </lineage>
</organism>
<evidence type="ECO:0000313" key="2">
    <source>
        <dbReference type="EMBL" id="KNZ52467.1"/>
    </source>
</evidence>
<dbReference type="PANTHER" id="PTHR11439:SF440">
    <property type="entry name" value="INTEGRASE CATALYTIC DOMAIN-CONTAINING PROTEIN"/>
    <property type="match status" value="1"/>
</dbReference>
<gene>
    <name evidence="2" type="ORF">VP01_3563g3</name>
</gene>
<dbReference type="Proteomes" id="UP000037035">
    <property type="component" value="Unassembled WGS sequence"/>
</dbReference>
<comment type="caution">
    <text evidence="2">The sequence shown here is derived from an EMBL/GenBank/DDBJ whole genome shotgun (WGS) entry which is preliminary data.</text>
</comment>
<dbReference type="AlphaFoldDB" id="A0A0L6UW61"/>
<dbReference type="Pfam" id="PF22936">
    <property type="entry name" value="Pol_BBD"/>
    <property type="match status" value="1"/>
</dbReference>
<sequence length="460" mass="51336">MGVTNYQKFATDTAKDNPRSMWINLESHYQSKAIGSDINQFITDLTSHICNINTVGLRIGIPQDLKIHENLFCESILGKIPSHLVHTRKVLLQNLPQPLKTKAKKTAAIEGDSSDFSMAWNYVKRAQVDKLSLNTAYLDGGASHHMISDWDMFTTYLTDTNCKIELADGQTVICPGMGNIYVKTKSGQSLNLECLHVPQLVGNLISKGHLFCCSMDCVRTGPLTAKMVFEGETLFQVKLAKNDVFLIKIEIVKGKSNLSLKSKSDNCSDIKLSSKYLMEDLGPLKHLLGMKMEKVGSSIWLSQDLYIKKILTSYGMLESRTVETLLVPNTRLLPASMSDREEFEKLNINYRQIVGLLNYLSVSTCPDIAFAMSQLSQFLESPGIAHWNTCVHLLQYLSKTPTCGITLGASILPIKIFTDADYTNDKTTSHSYFGYVMMMGNGVVSWKSKKRCESCFSPTL</sequence>
<evidence type="ECO:0000259" key="1">
    <source>
        <dbReference type="Pfam" id="PF22936"/>
    </source>
</evidence>
<dbReference type="PANTHER" id="PTHR11439">
    <property type="entry name" value="GAG-POL-RELATED RETROTRANSPOSON"/>
    <property type="match status" value="1"/>
</dbReference>
<reference evidence="2 3" key="1">
    <citation type="submission" date="2015-08" db="EMBL/GenBank/DDBJ databases">
        <title>Next Generation Sequencing and Analysis of the Genome of Puccinia sorghi L Schw, the Causal Agent of Maize Common Rust.</title>
        <authorList>
            <person name="Rochi L."/>
            <person name="Burguener G."/>
            <person name="Darino M."/>
            <person name="Turjanski A."/>
            <person name="Kreff E."/>
            <person name="Dieguez M.J."/>
            <person name="Sacco F."/>
        </authorList>
    </citation>
    <scope>NUCLEOTIDE SEQUENCE [LARGE SCALE GENOMIC DNA]</scope>
    <source>
        <strain evidence="2 3">RO10H11247</strain>
    </source>
</reference>
<accession>A0A0L6UW61</accession>
<evidence type="ECO:0000313" key="3">
    <source>
        <dbReference type="Proteomes" id="UP000037035"/>
    </source>
</evidence>
<keyword evidence="3" id="KW-1185">Reference proteome</keyword>
<dbReference type="EMBL" id="LAVV01008572">
    <property type="protein sequence ID" value="KNZ52467.1"/>
    <property type="molecule type" value="Genomic_DNA"/>
</dbReference>
<proteinExistence type="predicted"/>
<dbReference type="OrthoDB" id="2517503at2759"/>
<protein>
    <recommendedName>
        <fullName evidence="1">Retrovirus-related Pol polyprotein from transposon TNT 1-94-like beta-barrel domain-containing protein</fullName>
    </recommendedName>
</protein>
<feature type="domain" description="Retrovirus-related Pol polyprotein from transposon TNT 1-94-like beta-barrel" evidence="1">
    <location>
        <begin position="137"/>
        <end position="210"/>
    </location>
</feature>
<dbReference type="InterPro" id="IPR054722">
    <property type="entry name" value="PolX-like_BBD"/>
</dbReference>
<dbReference type="VEuPathDB" id="FungiDB:VP01_3563g3"/>
<name>A0A0L6UW61_9BASI</name>